<keyword evidence="3" id="KW-0547">Nucleotide-binding</keyword>
<keyword evidence="2" id="KW-0813">Transport</keyword>
<dbReference type="GO" id="GO:0042626">
    <property type="term" value="F:ATPase-coupled transmembrane transporter activity"/>
    <property type="evidence" value="ECO:0007669"/>
    <property type="project" value="TreeGrafter"/>
</dbReference>
<evidence type="ECO:0000256" key="2">
    <source>
        <dbReference type="ARBA" id="ARBA00022448"/>
    </source>
</evidence>
<reference evidence="6 7" key="1">
    <citation type="submission" date="2018-11" db="EMBL/GenBank/DDBJ databases">
        <title>Novel Erysipelotrichaceae bacterium isolated from small intestine of a swine.</title>
        <authorList>
            <person name="Kim J.S."/>
            <person name="Choe H."/>
            <person name="Lee Y.R."/>
            <person name="Kim K.M."/>
            <person name="Park D.S."/>
        </authorList>
    </citation>
    <scope>NUCLEOTIDE SEQUENCE [LARGE SCALE GENOMIC DNA]</scope>
    <source>
        <strain evidence="6 7">SG0102</strain>
    </source>
</reference>
<comment type="similarity">
    <text evidence="1">Belongs to the ABC transporter superfamily.</text>
</comment>
<name>A0A3G9JLP3_9FIRM</name>
<keyword evidence="7" id="KW-1185">Reference proteome</keyword>
<dbReference type="SUPFAM" id="SSF52540">
    <property type="entry name" value="P-loop containing nucleoside triphosphate hydrolases"/>
    <property type="match status" value="1"/>
</dbReference>
<feature type="domain" description="ABC transporter" evidence="5">
    <location>
        <begin position="1"/>
        <end position="232"/>
    </location>
</feature>
<evidence type="ECO:0000259" key="5">
    <source>
        <dbReference type="PROSITE" id="PS50893"/>
    </source>
</evidence>
<dbReference type="InterPro" id="IPR027417">
    <property type="entry name" value="P-loop_NTPase"/>
</dbReference>
<gene>
    <name evidence="6" type="primary">abcT10</name>
    <name evidence="6" type="ORF">SG0102_08570</name>
</gene>
<evidence type="ECO:0000256" key="4">
    <source>
        <dbReference type="ARBA" id="ARBA00022840"/>
    </source>
</evidence>
<dbReference type="PROSITE" id="PS50893">
    <property type="entry name" value="ABC_TRANSPORTER_2"/>
    <property type="match status" value="1"/>
</dbReference>
<dbReference type="InParanoid" id="A0A3G9JLP3"/>
<dbReference type="RefSeq" id="WP_125118841.1">
    <property type="nucleotide sequence ID" value="NZ_AP019309.1"/>
</dbReference>
<evidence type="ECO:0000256" key="3">
    <source>
        <dbReference type="ARBA" id="ARBA00022741"/>
    </source>
</evidence>
<dbReference type="EMBL" id="AP019309">
    <property type="protein sequence ID" value="BBH25923.1"/>
    <property type="molecule type" value="Genomic_DNA"/>
</dbReference>
<dbReference type="Pfam" id="PF00005">
    <property type="entry name" value="ABC_tran"/>
    <property type="match status" value="1"/>
</dbReference>
<protein>
    <submittedName>
        <fullName evidence="6">ABC transporter</fullName>
    </submittedName>
</protein>
<dbReference type="GO" id="GO:0005524">
    <property type="term" value="F:ATP binding"/>
    <property type="evidence" value="ECO:0007669"/>
    <property type="project" value="UniProtKB-KW"/>
</dbReference>
<dbReference type="AlphaFoldDB" id="A0A3G9JLP3"/>
<sequence>MLVKHPHYYTDDSILNPLINDQKDYTQYICLCGANGSGRDVLLKQIERSFSAKHLEDFFHDDIEHLAFAAKDIGLLLEYPEEQMLDMNVLFNVMNSLFTFNYTLSNTHRKASDALTFVGIKPEDFRKDPRSLSLYEQRKMILASFLAIDTKIIIIDNPTADLNENEKEDLVHLLYELNTSKNRTVIMLTSHAHDIMNFTDQVFGFKDGQLSLLGKPSEYHDHPSPLSHQEEEVLHEIIYHAEIDL</sequence>
<keyword evidence="4" id="KW-0067">ATP-binding</keyword>
<dbReference type="GO" id="GO:0016887">
    <property type="term" value="F:ATP hydrolysis activity"/>
    <property type="evidence" value="ECO:0007669"/>
    <property type="project" value="InterPro"/>
</dbReference>
<organism evidence="6 7">
    <name type="scientific">Intestinibaculum porci</name>
    <dbReference type="NCBI Taxonomy" id="2487118"/>
    <lineage>
        <taxon>Bacteria</taxon>
        <taxon>Bacillati</taxon>
        <taxon>Bacillota</taxon>
        <taxon>Erysipelotrichia</taxon>
        <taxon>Erysipelotrichales</taxon>
        <taxon>Erysipelotrichaceae</taxon>
        <taxon>Intestinibaculum</taxon>
    </lineage>
</organism>
<dbReference type="GO" id="GO:0043190">
    <property type="term" value="C:ATP-binding cassette (ABC) transporter complex"/>
    <property type="evidence" value="ECO:0007669"/>
    <property type="project" value="TreeGrafter"/>
</dbReference>
<dbReference type="PANTHER" id="PTHR43553">
    <property type="entry name" value="HEAVY METAL TRANSPORTER"/>
    <property type="match status" value="1"/>
</dbReference>
<proteinExistence type="inferred from homology"/>
<evidence type="ECO:0000313" key="7">
    <source>
        <dbReference type="Proteomes" id="UP000268059"/>
    </source>
</evidence>
<dbReference type="InterPro" id="IPR003439">
    <property type="entry name" value="ABC_transporter-like_ATP-bd"/>
</dbReference>
<dbReference type="Proteomes" id="UP000268059">
    <property type="component" value="Chromosome"/>
</dbReference>
<evidence type="ECO:0000313" key="6">
    <source>
        <dbReference type="EMBL" id="BBH25923.1"/>
    </source>
</evidence>
<dbReference type="KEGG" id="ebm:SG0102_08570"/>
<dbReference type="InterPro" id="IPR050095">
    <property type="entry name" value="ECF_ABC_transporter_ATP-bd"/>
</dbReference>
<dbReference type="Gene3D" id="3.40.50.300">
    <property type="entry name" value="P-loop containing nucleotide triphosphate hydrolases"/>
    <property type="match status" value="1"/>
</dbReference>
<dbReference type="OrthoDB" id="9799337at2"/>
<accession>A0A3G9JLP3</accession>
<evidence type="ECO:0000256" key="1">
    <source>
        <dbReference type="ARBA" id="ARBA00005417"/>
    </source>
</evidence>